<reference evidence="1" key="1">
    <citation type="submission" date="2018-05" db="EMBL/GenBank/DDBJ databases">
        <authorList>
            <person name="Lanie J.A."/>
            <person name="Ng W.-L."/>
            <person name="Kazmierczak K.M."/>
            <person name="Andrzejewski T.M."/>
            <person name="Davidsen T.M."/>
            <person name="Wayne K.J."/>
            <person name="Tettelin H."/>
            <person name="Glass J.I."/>
            <person name="Rusch D."/>
            <person name="Podicherti R."/>
            <person name="Tsui H.-C.T."/>
            <person name="Winkler M.E."/>
        </authorList>
    </citation>
    <scope>NUCLEOTIDE SEQUENCE</scope>
</reference>
<evidence type="ECO:0000313" key="1">
    <source>
        <dbReference type="EMBL" id="SVE52035.1"/>
    </source>
</evidence>
<gene>
    <name evidence="1" type="ORF">METZ01_LOCUS504889</name>
</gene>
<dbReference type="InterPro" id="IPR020043">
    <property type="entry name" value="Deacetylase_Atu3266-like"/>
</dbReference>
<dbReference type="SUPFAM" id="SSF51556">
    <property type="entry name" value="Metallo-dependent hydrolases"/>
    <property type="match status" value="1"/>
</dbReference>
<dbReference type="InterPro" id="IPR011059">
    <property type="entry name" value="Metal-dep_hydrolase_composite"/>
</dbReference>
<protein>
    <recommendedName>
        <fullName evidence="2">Amidohydrolase 3 domain-containing protein</fullName>
    </recommendedName>
</protein>
<dbReference type="AlphaFoldDB" id="A0A383E6L3"/>
<dbReference type="PANTHER" id="PTHR42717:SF1">
    <property type="entry name" value="IMIDAZOLONEPROPIONASE AND RELATED AMIDOHYDROLASES"/>
    <property type="match status" value="1"/>
</dbReference>
<feature type="non-terminal residue" evidence="1">
    <location>
        <position position="173"/>
    </location>
</feature>
<proteinExistence type="predicted"/>
<dbReference type="SUPFAM" id="SSF51338">
    <property type="entry name" value="Composite domain of metallo-dependent hydrolases"/>
    <property type="match status" value="1"/>
</dbReference>
<dbReference type="InterPro" id="IPR032466">
    <property type="entry name" value="Metal_Hydrolase"/>
</dbReference>
<dbReference type="GO" id="GO:0019213">
    <property type="term" value="F:deacetylase activity"/>
    <property type="evidence" value="ECO:0007669"/>
    <property type="project" value="InterPro"/>
</dbReference>
<dbReference type="EMBL" id="UINC01223018">
    <property type="protein sequence ID" value="SVE52035.1"/>
    <property type="molecule type" value="Genomic_DNA"/>
</dbReference>
<dbReference type="Gene3D" id="3.20.20.140">
    <property type="entry name" value="Metal-dependent hydrolases"/>
    <property type="match status" value="1"/>
</dbReference>
<name>A0A383E6L3_9ZZZZ</name>
<evidence type="ECO:0008006" key="2">
    <source>
        <dbReference type="Google" id="ProtNLM"/>
    </source>
</evidence>
<dbReference type="GO" id="GO:0016810">
    <property type="term" value="F:hydrolase activity, acting on carbon-nitrogen (but not peptide) bonds"/>
    <property type="evidence" value="ECO:0007669"/>
    <property type="project" value="InterPro"/>
</dbReference>
<sequence>MEQKLNRRQFCSFTAGTALFARPLDLFAQSYDLIVRGGRVIDPSLNIDTIADVAITSGRIAAVSTNIRANATEGIDATNRIVMPGLLDIHGHYAQEAQGPHICLSDGVTGWVDAGSAGADGIDEVVAIARSAPQSARVLINIGRRGVIPEGDTADLALADVELAKAAIARNRD</sequence>
<accession>A0A383E6L3</accession>
<dbReference type="PANTHER" id="PTHR42717">
    <property type="entry name" value="DIHYDROOROTASE-RELATED"/>
    <property type="match status" value="1"/>
</dbReference>
<organism evidence="1">
    <name type="scientific">marine metagenome</name>
    <dbReference type="NCBI Taxonomy" id="408172"/>
    <lineage>
        <taxon>unclassified sequences</taxon>
        <taxon>metagenomes</taxon>
        <taxon>ecological metagenomes</taxon>
    </lineage>
</organism>
<dbReference type="Gene3D" id="2.30.40.10">
    <property type="entry name" value="Urease, subunit C, domain 1"/>
    <property type="match status" value="1"/>
</dbReference>